<dbReference type="Proteomes" id="UP000036681">
    <property type="component" value="Unplaced"/>
</dbReference>
<organism evidence="2 3">
    <name type="scientific">Ascaris lumbricoides</name>
    <name type="common">Giant roundworm</name>
    <dbReference type="NCBI Taxonomy" id="6252"/>
    <lineage>
        <taxon>Eukaryota</taxon>
        <taxon>Metazoa</taxon>
        <taxon>Ecdysozoa</taxon>
        <taxon>Nematoda</taxon>
        <taxon>Chromadorea</taxon>
        <taxon>Rhabditida</taxon>
        <taxon>Spirurina</taxon>
        <taxon>Ascaridomorpha</taxon>
        <taxon>Ascaridoidea</taxon>
        <taxon>Ascarididae</taxon>
        <taxon>Ascaris</taxon>
    </lineage>
</organism>
<feature type="transmembrane region" description="Helical" evidence="1">
    <location>
        <begin position="52"/>
        <end position="79"/>
    </location>
</feature>
<feature type="transmembrane region" description="Helical" evidence="1">
    <location>
        <begin position="194"/>
        <end position="217"/>
    </location>
</feature>
<evidence type="ECO:0000313" key="3">
    <source>
        <dbReference type="WBParaSite" id="ALUE_0001792101-mRNA-1"/>
    </source>
</evidence>
<sequence>MNKQIHGVPVKEYFTNLASKEVSVEEDNPSFRCVKSWIHVYPLTKALFLVNIGGWLLAVGIMFPWSILVFWIPLVYFLITIYALRQRNALCMWPAIIHSPLTKALFLVNIGGWLLAVGIMFPWSILVFWIPLVYFLITIYALRQRNALCMWPAIIHSVMLLLIWASATIVLFSTAIFSTQSFLDTFSQGHHEDFFVRLLVVLVIKIIMVLIGLFLIYQCHVFNLCRKYFDIVRNADVNPSLPEEATELQAISEKA</sequence>
<keyword evidence="1" id="KW-0472">Membrane</keyword>
<reference evidence="3" key="1">
    <citation type="submission" date="2017-02" db="UniProtKB">
        <authorList>
            <consortium name="WormBaseParasite"/>
        </authorList>
    </citation>
    <scope>IDENTIFICATION</scope>
</reference>
<proteinExistence type="predicted"/>
<accession>A0A0M3IHL4</accession>
<keyword evidence="2" id="KW-1185">Reference proteome</keyword>
<name>A0A0M3IHL4_ASCLU</name>
<feature type="transmembrane region" description="Helical" evidence="1">
    <location>
        <begin position="91"/>
        <end position="115"/>
    </location>
</feature>
<keyword evidence="1" id="KW-0812">Transmembrane</keyword>
<feature type="transmembrane region" description="Helical" evidence="1">
    <location>
        <begin position="154"/>
        <end position="174"/>
    </location>
</feature>
<evidence type="ECO:0000256" key="1">
    <source>
        <dbReference type="SAM" id="Phobius"/>
    </source>
</evidence>
<dbReference type="WBParaSite" id="ALUE_0001792101-mRNA-1">
    <property type="protein sequence ID" value="ALUE_0001792101-mRNA-1"/>
    <property type="gene ID" value="ALUE_0001792101"/>
</dbReference>
<keyword evidence="1" id="KW-1133">Transmembrane helix</keyword>
<evidence type="ECO:0000313" key="2">
    <source>
        <dbReference type="Proteomes" id="UP000036681"/>
    </source>
</evidence>
<feature type="transmembrane region" description="Helical" evidence="1">
    <location>
        <begin position="121"/>
        <end position="142"/>
    </location>
</feature>
<dbReference type="AlphaFoldDB" id="A0A0M3IHL4"/>
<protein>
    <submittedName>
        <fullName evidence="3">Transmembrane protein</fullName>
    </submittedName>
</protein>